<keyword evidence="1 6" id="KW-0963">Cytoplasm</keyword>
<dbReference type="InterPro" id="IPR036388">
    <property type="entry name" value="WH-like_DNA-bd_sf"/>
</dbReference>
<keyword evidence="2 6" id="KW-0678">Repressor</keyword>
<comment type="function">
    <text evidence="6">Modulates transcription in response to changes in cellular NADH/NAD(+) redox state.</text>
</comment>
<name>A0A060RDA9_9BACT</name>
<dbReference type="HOGENOM" id="CLU_061534_1_1_10"/>
<accession>A0A060RDA9</accession>
<dbReference type="SUPFAM" id="SSF46785">
    <property type="entry name" value="Winged helix' DNA-binding domain"/>
    <property type="match status" value="1"/>
</dbReference>
<dbReference type="Pfam" id="PF02629">
    <property type="entry name" value="CoA_binding"/>
    <property type="match status" value="1"/>
</dbReference>
<dbReference type="STRING" id="1433126.BN938_1981"/>
<dbReference type="NCBIfam" id="NF003994">
    <property type="entry name" value="PRK05472.2-3"/>
    <property type="match status" value="1"/>
</dbReference>
<feature type="DNA-binding region" description="H-T-H motif" evidence="6">
    <location>
        <begin position="19"/>
        <end position="58"/>
    </location>
</feature>
<dbReference type="PANTHER" id="PTHR35786:SF1">
    <property type="entry name" value="REDOX-SENSING TRANSCRIPTIONAL REPRESSOR REX 1"/>
    <property type="match status" value="1"/>
</dbReference>
<keyword evidence="5 6" id="KW-0804">Transcription</keyword>
<dbReference type="Gene3D" id="1.10.10.10">
    <property type="entry name" value="Winged helix-like DNA-binding domain superfamily/Winged helix DNA-binding domain"/>
    <property type="match status" value="1"/>
</dbReference>
<evidence type="ECO:0000256" key="5">
    <source>
        <dbReference type="ARBA" id="ARBA00023163"/>
    </source>
</evidence>
<dbReference type="InterPro" id="IPR036390">
    <property type="entry name" value="WH_DNA-bd_sf"/>
</dbReference>
<dbReference type="PANTHER" id="PTHR35786">
    <property type="entry name" value="REDOX-SENSING TRANSCRIPTIONAL REPRESSOR REX"/>
    <property type="match status" value="1"/>
</dbReference>
<keyword evidence="9" id="KW-1185">Reference proteome</keyword>
<dbReference type="GO" id="GO:0051775">
    <property type="term" value="P:response to redox state"/>
    <property type="evidence" value="ECO:0007669"/>
    <property type="project" value="InterPro"/>
</dbReference>
<dbReference type="HAMAP" id="MF_01131">
    <property type="entry name" value="Rex"/>
    <property type="match status" value="1"/>
</dbReference>
<dbReference type="SMART" id="SM00881">
    <property type="entry name" value="CoA_binding"/>
    <property type="match status" value="1"/>
</dbReference>
<dbReference type="PATRIC" id="fig|1433126.3.peg.1958"/>
<dbReference type="Gene3D" id="3.40.50.720">
    <property type="entry name" value="NAD(P)-binding Rossmann-like Domain"/>
    <property type="match status" value="1"/>
</dbReference>
<proteinExistence type="inferred from homology"/>
<dbReference type="InterPro" id="IPR022876">
    <property type="entry name" value="Tscrpt_rep_Rex"/>
</dbReference>
<sequence>MTTELLTKLPERTIERLSEYRRTLLTLFEKGHSYIYSHELAGIHSITAVQVRRDLMLIGFSTVGKKGYNVRQLIDFIGTILDSPVTCNVAVIGMGNLAQAITHYFNGKRSKLRIVVGFDIDPEKVGQKIADVDCYHTDDFVNVVRMFNIKVVLLTLPTSVATSVTEIIKKADIRGVLNFTSVTLNLGDGVYVEDYDMITLLEKVAYFSK</sequence>
<comment type="caution">
    <text evidence="6">Lacks conserved residue(s) required for the propagation of feature annotation.</text>
</comment>
<evidence type="ECO:0000313" key="9">
    <source>
        <dbReference type="Proteomes" id="UP000027616"/>
    </source>
</evidence>
<evidence type="ECO:0000313" key="8">
    <source>
        <dbReference type="EMBL" id="CDN32058.1"/>
    </source>
</evidence>
<dbReference type="InterPro" id="IPR009718">
    <property type="entry name" value="Rex_DNA-bd_C_dom"/>
</dbReference>
<reference evidence="8 9" key="1">
    <citation type="journal article" date="2015" name="Genome Announc.">
        <title>Complete Genome Sequence of the Novel Leech Symbiont Mucinivorans hirudinis M3T.</title>
        <authorList>
            <person name="Nelson M.C."/>
            <person name="Bomar L."/>
            <person name="Graf J."/>
        </authorList>
    </citation>
    <scope>NUCLEOTIDE SEQUENCE [LARGE SCALE GENOMIC DNA]</scope>
    <source>
        <strain evidence="9">M3</strain>
    </source>
</reference>
<evidence type="ECO:0000259" key="7">
    <source>
        <dbReference type="SMART" id="SM00881"/>
    </source>
</evidence>
<organism evidence="8 9">
    <name type="scientific">Mucinivorans hirudinis</name>
    <dbReference type="NCBI Taxonomy" id="1433126"/>
    <lineage>
        <taxon>Bacteria</taxon>
        <taxon>Pseudomonadati</taxon>
        <taxon>Bacteroidota</taxon>
        <taxon>Bacteroidia</taxon>
        <taxon>Bacteroidales</taxon>
        <taxon>Rikenellaceae</taxon>
        <taxon>Mucinivorans</taxon>
    </lineage>
</organism>
<dbReference type="OrthoDB" id="9784760at2"/>
<dbReference type="eggNOG" id="COG2344">
    <property type="taxonomic scope" value="Bacteria"/>
</dbReference>
<evidence type="ECO:0000256" key="3">
    <source>
        <dbReference type="ARBA" id="ARBA00023015"/>
    </source>
</evidence>
<dbReference type="Proteomes" id="UP000027616">
    <property type="component" value="Chromosome I"/>
</dbReference>
<dbReference type="KEGG" id="rbc:BN938_1981"/>
<comment type="subcellular location">
    <subcellularLocation>
        <location evidence="6">Cytoplasm</location>
    </subcellularLocation>
</comment>
<protein>
    <recommendedName>
        <fullName evidence="6">Redox-sensing transcriptional repressor Rex</fullName>
    </recommendedName>
</protein>
<dbReference type="NCBIfam" id="NF003995">
    <property type="entry name" value="PRK05472.2-4"/>
    <property type="match status" value="1"/>
</dbReference>
<evidence type="ECO:0000256" key="6">
    <source>
        <dbReference type="HAMAP-Rule" id="MF_01131"/>
    </source>
</evidence>
<dbReference type="GO" id="GO:0003700">
    <property type="term" value="F:DNA-binding transcription factor activity"/>
    <property type="evidence" value="ECO:0007669"/>
    <property type="project" value="UniProtKB-UniRule"/>
</dbReference>
<dbReference type="GO" id="GO:0045892">
    <property type="term" value="P:negative regulation of DNA-templated transcription"/>
    <property type="evidence" value="ECO:0007669"/>
    <property type="project" value="InterPro"/>
</dbReference>
<evidence type="ECO:0000256" key="2">
    <source>
        <dbReference type="ARBA" id="ARBA00022491"/>
    </source>
</evidence>
<gene>
    <name evidence="6" type="primary">rex</name>
    <name evidence="8" type="ORF">BN938_1981</name>
</gene>
<dbReference type="NCBIfam" id="NF003996">
    <property type="entry name" value="PRK05472.2-5"/>
    <property type="match status" value="1"/>
</dbReference>
<keyword evidence="4 6" id="KW-0238">DNA-binding</keyword>
<evidence type="ECO:0000256" key="4">
    <source>
        <dbReference type="ARBA" id="ARBA00023125"/>
    </source>
</evidence>
<dbReference type="Pfam" id="PF06971">
    <property type="entry name" value="Put_DNA-bind_N"/>
    <property type="match status" value="1"/>
</dbReference>
<keyword evidence="6" id="KW-0520">NAD</keyword>
<dbReference type="AlphaFoldDB" id="A0A060RDA9"/>
<evidence type="ECO:0000256" key="1">
    <source>
        <dbReference type="ARBA" id="ARBA00022490"/>
    </source>
</evidence>
<dbReference type="InterPro" id="IPR003781">
    <property type="entry name" value="CoA-bd"/>
</dbReference>
<comment type="similarity">
    <text evidence="6">Belongs to the transcriptional regulatory Rex family.</text>
</comment>
<dbReference type="GO" id="GO:0003677">
    <property type="term" value="F:DNA binding"/>
    <property type="evidence" value="ECO:0007669"/>
    <property type="project" value="UniProtKB-UniRule"/>
</dbReference>
<dbReference type="EMBL" id="HG934468">
    <property type="protein sequence ID" value="CDN32058.1"/>
    <property type="molecule type" value="Genomic_DNA"/>
</dbReference>
<feature type="domain" description="CoA-binding" evidence="7">
    <location>
        <begin position="84"/>
        <end position="183"/>
    </location>
</feature>
<dbReference type="GO" id="GO:0005737">
    <property type="term" value="C:cytoplasm"/>
    <property type="evidence" value="ECO:0007669"/>
    <property type="project" value="UniProtKB-SubCell"/>
</dbReference>
<comment type="subunit">
    <text evidence="6">Homodimer.</text>
</comment>
<dbReference type="SUPFAM" id="SSF51735">
    <property type="entry name" value="NAD(P)-binding Rossmann-fold domains"/>
    <property type="match status" value="1"/>
</dbReference>
<keyword evidence="3 6" id="KW-0805">Transcription regulation</keyword>
<dbReference type="InterPro" id="IPR036291">
    <property type="entry name" value="NAD(P)-bd_dom_sf"/>
</dbReference>